<comment type="caution">
    <text evidence="1">The sequence shown here is derived from an EMBL/GenBank/DDBJ whole genome shotgun (WGS) entry which is preliminary data.</text>
</comment>
<dbReference type="AlphaFoldDB" id="A0AAW6BZ65"/>
<dbReference type="Proteomes" id="UP001211006">
    <property type="component" value="Unassembled WGS sequence"/>
</dbReference>
<dbReference type="RefSeq" id="WP_271906633.1">
    <property type="nucleotide sequence ID" value="NZ_JAQLWN010000007.1"/>
</dbReference>
<dbReference type="InterPro" id="IPR035198">
    <property type="entry name" value="SU10_MCP"/>
</dbReference>
<accession>A0AAW6BZ65</accession>
<proteinExistence type="predicted"/>
<reference evidence="1" key="1">
    <citation type="submission" date="2023-01" db="EMBL/GenBank/DDBJ databases">
        <title>Human gut microbiome strain richness.</title>
        <authorList>
            <person name="Chen-Liaw A."/>
        </authorList>
    </citation>
    <scope>NUCLEOTIDE SEQUENCE</scope>
    <source>
        <strain evidence="1">2225st1_A6_2225SCRN_200828</strain>
    </source>
</reference>
<evidence type="ECO:0000313" key="1">
    <source>
        <dbReference type="EMBL" id="MDB7905711.1"/>
    </source>
</evidence>
<name>A0AAW6BZ65_FLAPL</name>
<protein>
    <submittedName>
        <fullName evidence="1">DUF5309 family protein</fullName>
    </submittedName>
</protein>
<dbReference type="Pfam" id="PF17236">
    <property type="entry name" value="SU10_MCP"/>
    <property type="match status" value="1"/>
</dbReference>
<dbReference type="EMBL" id="JAQLWO010000005">
    <property type="protein sequence ID" value="MDB7905711.1"/>
    <property type="molecule type" value="Genomic_DNA"/>
</dbReference>
<sequence>MADTLATSFGVLNYSGMLFNKGNTRCPLSSIIGGRAKTTNHVEFVTGQEYTTGGGEQPAISETASLTAPEASVITRTQKTNVTQIFMEAVGISYAKQSNMGTLSGLNVSNQQANPINELDFQVAAKMQKVNRDIEFTFIQGTFNKATSDATINKTRGLVEAITTNTKAMSSKPLGLWDIADMVKKIYGANAPTDGLCLWCDATTLFQVNADAVQNGLTVVPAAREINGIALSSVVTPIGVVYLYLGECLPAGTALLLNLNVIAPVYQPVPGKGNFFLEPLAKTGAGEKYQLFGQIGLDHGPEWYHGKFTGIAQSFTAPKYSRSVFIANDETNPVATKEVAAGLTG</sequence>
<organism evidence="1 2">
    <name type="scientific">Flavonifractor plautii</name>
    <name type="common">Fusobacterium plautii</name>
    <dbReference type="NCBI Taxonomy" id="292800"/>
    <lineage>
        <taxon>Bacteria</taxon>
        <taxon>Bacillati</taxon>
        <taxon>Bacillota</taxon>
        <taxon>Clostridia</taxon>
        <taxon>Eubacteriales</taxon>
        <taxon>Oscillospiraceae</taxon>
        <taxon>Flavonifractor</taxon>
    </lineage>
</organism>
<evidence type="ECO:0000313" key="2">
    <source>
        <dbReference type="Proteomes" id="UP001211006"/>
    </source>
</evidence>
<gene>
    <name evidence="1" type="ORF">PND83_06965</name>
</gene>